<accession>A0A6J5WLM8</accession>
<organism evidence="2 3">
    <name type="scientific">Prunus armeniaca</name>
    <name type="common">Apricot</name>
    <name type="synonym">Armeniaca vulgaris</name>
    <dbReference type="NCBI Taxonomy" id="36596"/>
    <lineage>
        <taxon>Eukaryota</taxon>
        <taxon>Viridiplantae</taxon>
        <taxon>Streptophyta</taxon>
        <taxon>Embryophyta</taxon>
        <taxon>Tracheophyta</taxon>
        <taxon>Spermatophyta</taxon>
        <taxon>Magnoliopsida</taxon>
        <taxon>eudicotyledons</taxon>
        <taxon>Gunneridae</taxon>
        <taxon>Pentapetalae</taxon>
        <taxon>rosids</taxon>
        <taxon>fabids</taxon>
        <taxon>Rosales</taxon>
        <taxon>Rosaceae</taxon>
        <taxon>Amygdaloideae</taxon>
        <taxon>Amygdaleae</taxon>
        <taxon>Prunus</taxon>
    </lineage>
</organism>
<dbReference type="EMBL" id="CAEKKB010000002">
    <property type="protein sequence ID" value="CAB4301271.1"/>
    <property type="molecule type" value="Genomic_DNA"/>
</dbReference>
<keyword evidence="3" id="KW-1185">Reference proteome</keyword>
<evidence type="ECO:0000256" key="1">
    <source>
        <dbReference type="SAM" id="MobiDB-lite"/>
    </source>
</evidence>
<dbReference type="AlphaFoldDB" id="A0A6J5WLM8"/>
<name>A0A6J5WLM8_PRUAR</name>
<protein>
    <submittedName>
        <fullName evidence="2">Uncharacterized protein</fullName>
    </submittedName>
</protein>
<evidence type="ECO:0000313" key="2">
    <source>
        <dbReference type="EMBL" id="CAB4301271.1"/>
    </source>
</evidence>
<evidence type="ECO:0000313" key="3">
    <source>
        <dbReference type="Proteomes" id="UP000507245"/>
    </source>
</evidence>
<reference evidence="3" key="1">
    <citation type="journal article" date="2020" name="Genome Biol.">
        <title>Gamete binning: chromosome-level and haplotype-resolved genome assembly enabled by high-throughput single-cell sequencing of gamete genomes.</title>
        <authorList>
            <person name="Campoy J.A."/>
            <person name="Sun H."/>
            <person name="Goel M."/>
            <person name="Jiao W.-B."/>
            <person name="Folz-Donahue K."/>
            <person name="Wang N."/>
            <person name="Rubio M."/>
            <person name="Liu C."/>
            <person name="Kukat C."/>
            <person name="Ruiz D."/>
            <person name="Huettel B."/>
            <person name="Schneeberger K."/>
        </authorList>
    </citation>
    <scope>NUCLEOTIDE SEQUENCE [LARGE SCALE GENOMIC DNA]</scope>
    <source>
        <strain evidence="3">cv. Rojo Pasion</strain>
    </source>
</reference>
<feature type="compositionally biased region" description="Polar residues" evidence="1">
    <location>
        <begin position="1"/>
        <end position="15"/>
    </location>
</feature>
<gene>
    <name evidence="2" type="ORF">ORAREDHAP_LOCUS16756</name>
</gene>
<proteinExistence type="predicted"/>
<dbReference type="OrthoDB" id="10544209at2759"/>
<feature type="region of interest" description="Disordered" evidence="1">
    <location>
        <begin position="1"/>
        <end position="30"/>
    </location>
</feature>
<dbReference type="Proteomes" id="UP000507245">
    <property type="component" value="Unassembled WGS sequence"/>
</dbReference>
<sequence>MDMVNSDSHSPQTQGCPPPTAVTNPFRCGSSPKGGKQLATKCAPFPWAGIELPTSWLRDEGVHLSQSTHDVWSSVRGLKEGTASLTSGAAG</sequence>